<dbReference type="InterPro" id="IPR001611">
    <property type="entry name" value="Leu-rich_rpt"/>
</dbReference>
<name>T2M9C2_HYDVU</name>
<feature type="region of interest" description="Disordered" evidence="3">
    <location>
        <begin position="426"/>
        <end position="459"/>
    </location>
</feature>
<evidence type="ECO:0000256" key="2">
    <source>
        <dbReference type="ARBA" id="ARBA00022737"/>
    </source>
</evidence>
<evidence type="ECO:0000256" key="3">
    <source>
        <dbReference type="SAM" id="MobiDB-lite"/>
    </source>
</evidence>
<dbReference type="PROSITE" id="PS51450">
    <property type="entry name" value="LRR"/>
    <property type="match status" value="1"/>
</dbReference>
<gene>
    <name evidence="4" type="primary">LRRC56</name>
</gene>
<dbReference type="InterPro" id="IPR040091">
    <property type="entry name" value="LRRC56"/>
</dbReference>
<dbReference type="AlphaFoldDB" id="T2M9C2"/>
<evidence type="ECO:0000313" key="4">
    <source>
        <dbReference type="EMBL" id="CDG68898.1"/>
    </source>
</evidence>
<dbReference type="InterPro" id="IPR025875">
    <property type="entry name" value="Leu-rich_rpt_4"/>
</dbReference>
<accession>T2M9C2</accession>
<reference evidence="4" key="1">
    <citation type="journal article" date="2013" name="Genome Biol. Evol.">
        <title>Punctuated emergences of genetic and phenotypic innovations in eumetazoan, bilaterian, euteleostome, and hominidae ancestors.</title>
        <authorList>
            <person name="Wenger Y."/>
            <person name="Galliot B."/>
        </authorList>
    </citation>
    <scope>NUCLEOTIDE SEQUENCE</scope>
    <source>
        <tissue evidence="4">Whole animals</tissue>
    </source>
</reference>
<protein>
    <submittedName>
        <fullName evidence="4">Leucine-rich repeat-containing protein 56</fullName>
    </submittedName>
</protein>
<dbReference type="OrthoDB" id="6022435at2759"/>
<proteinExistence type="evidence at transcript level"/>
<dbReference type="InterPro" id="IPR032675">
    <property type="entry name" value="LRR_dom_sf"/>
</dbReference>
<dbReference type="PANTHER" id="PTHR22708">
    <property type="entry name" value="LEUCINE-RICH REPEAT-CONTAINING PROTEIN 56"/>
    <property type="match status" value="1"/>
</dbReference>
<sequence>MHLSARPNSVIQIIDIPDATENNPLPITKSDENVFNELITAQKLKKIAGVSNLFDLYELKLKVNTSDTSIENIGKMAPNLKMLNLNNSHIQSVRDLGTNLSNLTILWLSQCSLCDLDGIVSIPNIKELYLPYNEVSNISQLGMMEKLEILDLEGNNIDDISQVEFLSFCANLTSLTLKGNPIEYFPSKSSKKQDLNNYVYEDAVLSLLPQLSILDETCKKLEKTLFRDESKKSFTKDILFLQQRLKNLEKFETSDKIENSKSPSQLKRIGFSTLHEKIQKANNINTGSTNHNEVSSQLTNGLPMCGNPVQALRLRLKNKRNVNTDNCLMLKSTREDNELPISNGEQIMSDVFEELRLWRSNNCRIWDDTHVDKNSSTMSRKKTQRPHTATGFRARQYGFTCLSNDSDTFNHVLNNYSDTFNHVLNNSSRDKLSTNNSPLSNNRSSVTRSHTSLDLHYKS</sequence>
<dbReference type="SUPFAM" id="SSF52058">
    <property type="entry name" value="L domain-like"/>
    <property type="match status" value="1"/>
</dbReference>
<evidence type="ECO:0000256" key="1">
    <source>
        <dbReference type="ARBA" id="ARBA00022614"/>
    </source>
</evidence>
<feature type="compositionally biased region" description="Polar residues" evidence="3">
    <location>
        <begin position="426"/>
        <end position="450"/>
    </location>
</feature>
<dbReference type="EMBL" id="HAAD01002666">
    <property type="protein sequence ID" value="CDG68898.1"/>
    <property type="molecule type" value="mRNA"/>
</dbReference>
<dbReference type="PANTHER" id="PTHR22708:SF0">
    <property type="entry name" value="LEUCINE-RICH REPEAT-CONTAINING PROTEIN 56"/>
    <property type="match status" value="1"/>
</dbReference>
<dbReference type="Pfam" id="PF12799">
    <property type="entry name" value="LRR_4"/>
    <property type="match status" value="1"/>
</dbReference>
<keyword evidence="2" id="KW-0677">Repeat</keyword>
<dbReference type="Gene3D" id="3.80.10.10">
    <property type="entry name" value="Ribonuclease Inhibitor"/>
    <property type="match status" value="2"/>
</dbReference>
<organism evidence="4">
    <name type="scientific">Hydra vulgaris</name>
    <name type="common">Hydra</name>
    <name type="synonym">Hydra attenuata</name>
    <dbReference type="NCBI Taxonomy" id="6087"/>
    <lineage>
        <taxon>Eukaryota</taxon>
        <taxon>Metazoa</taxon>
        <taxon>Cnidaria</taxon>
        <taxon>Hydrozoa</taxon>
        <taxon>Hydroidolina</taxon>
        <taxon>Anthoathecata</taxon>
        <taxon>Aplanulata</taxon>
        <taxon>Hydridae</taxon>
        <taxon>Hydra</taxon>
    </lineage>
</organism>
<keyword evidence="1" id="KW-0433">Leucine-rich repeat</keyword>